<comment type="caution">
    <text evidence="11">The sequence shown here is derived from an EMBL/GenBank/DDBJ whole genome shotgun (WGS) entry which is preliminary data.</text>
</comment>
<dbReference type="SMART" id="SM00086">
    <property type="entry name" value="PAC"/>
    <property type="match status" value="9"/>
</dbReference>
<keyword evidence="6" id="KW-0175">Coiled coil</keyword>
<evidence type="ECO:0000256" key="4">
    <source>
        <dbReference type="ARBA" id="ARBA00022679"/>
    </source>
</evidence>
<dbReference type="Pfam" id="PF02518">
    <property type="entry name" value="HATPase_c"/>
    <property type="match status" value="1"/>
</dbReference>
<keyword evidence="7" id="KW-0472">Membrane</keyword>
<keyword evidence="5" id="KW-0418">Kinase</keyword>
<dbReference type="EMBL" id="LSFM01000002">
    <property type="protein sequence ID" value="OBY66292.1"/>
    <property type="molecule type" value="Genomic_DNA"/>
</dbReference>
<feature type="domain" description="PAC" evidence="10">
    <location>
        <begin position="1081"/>
        <end position="1133"/>
    </location>
</feature>
<evidence type="ECO:0000313" key="11">
    <source>
        <dbReference type="EMBL" id="OBY66292.1"/>
    </source>
</evidence>
<feature type="domain" description="PAC" evidence="10">
    <location>
        <begin position="562"/>
        <end position="616"/>
    </location>
</feature>
<organism evidence="11 12">
    <name type="scientific">Polaribacter vadi</name>
    <dbReference type="NCBI Taxonomy" id="1774273"/>
    <lineage>
        <taxon>Bacteria</taxon>
        <taxon>Pseudomonadati</taxon>
        <taxon>Bacteroidota</taxon>
        <taxon>Flavobacteriia</taxon>
        <taxon>Flavobacteriales</taxon>
        <taxon>Flavobacteriaceae</taxon>
    </lineage>
</organism>
<feature type="domain" description="PAS" evidence="9">
    <location>
        <begin position="1249"/>
        <end position="1319"/>
    </location>
</feature>
<evidence type="ECO:0000256" key="1">
    <source>
        <dbReference type="ARBA" id="ARBA00000085"/>
    </source>
</evidence>
<comment type="catalytic activity">
    <reaction evidence="1">
        <text>ATP + protein L-histidine = ADP + protein N-phospho-L-histidine.</text>
        <dbReference type="EC" id="2.7.13.3"/>
    </reaction>
</comment>
<evidence type="ECO:0000259" key="8">
    <source>
        <dbReference type="PROSITE" id="PS50109"/>
    </source>
</evidence>
<dbReference type="InterPro" id="IPR013655">
    <property type="entry name" value="PAS_fold_3"/>
</dbReference>
<feature type="domain" description="PAS" evidence="9">
    <location>
        <begin position="364"/>
        <end position="434"/>
    </location>
</feature>
<protein>
    <recommendedName>
        <fullName evidence="2">histidine kinase</fullName>
        <ecNumber evidence="2">2.7.13.3</ecNumber>
    </recommendedName>
</protein>
<dbReference type="Pfam" id="PF13426">
    <property type="entry name" value="PAS_9"/>
    <property type="match status" value="4"/>
</dbReference>
<gene>
    <name evidence="11" type="ORF">LPB3_01110</name>
</gene>
<dbReference type="GO" id="GO:0006355">
    <property type="term" value="P:regulation of DNA-templated transcription"/>
    <property type="evidence" value="ECO:0007669"/>
    <property type="project" value="InterPro"/>
</dbReference>
<dbReference type="InterPro" id="IPR052162">
    <property type="entry name" value="Sensor_kinase/Photoreceptor"/>
</dbReference>
<dbReference type="InterPro" id="IPR035965">
    <property type="entry name" value="PAS-like_dom_sf"/>
</dbReference>
<dbReference type="Pfam" id="PF00989">
    <property type="entry name" value="PAS"/>
    <property type="match status" value="1"/>
</dbReference>
<feature type="domain" description="PAS" evidence="9">
    <location>
        <begin position="1007"/>
        <end position="1078"/>
    </location>
</feature>
<dbReference type="Gene3D" id="3.30.565.10">
    <property type="entry name" value="Histidine kinase-like ATPase, C-terminal domain"/>
    <property type="match status" value="1"/>
</dbReference>
<dbReference type="Proteomes" id="UP000092584">
    <property type="component" value="Unassembled WGS sequence"/>
</dbReference>
<name>A0A1B8U372_9FLAO</name>
<dbReference type="InterPro" id="IPR001610">
    <property type="entry name" value="PAC"/>
</dbReference>
<dbReference type="OrthoDB" id="1419493at2"/>
<feature type="domain" description="PAC" evidence="10">
    <location>
        <begin position="168"/>
        <end position="222"/>
    </location>
</feature>
<dbReference type="EC" id="2.7.13.3" evidence="2"/>
<reference evidence="12" key="1">
    <citation type="submission" date="2016-02" db="EMBL/GenBank/DDBJ databases">
        <authorList>
            <person name="Shin S.-K."/>
            <person name="Yi H."/>
            <person name="Kim E."/>
        </authorList>
    </citation>
    <scope>NUCLEOTIDE SEQUENCE [LARGE SCALE GENOMIC DNA]</scope>
    <source>
        <strain evidence="12">LPB0003</strain>
    </source>
</reference>
<dbReference type="InterPro" id="IPR003594">
    <property type="entry name" value="HATPase_dom"/>
</dbReference>
<feature type="domain" description="PAC" evidence="10">
    <location>
        <begin position="310"/>
        <end position="363"/>
    </location>
</feature>
<dbReference type="PROSITE" id="PS50109">
    <property type="entry name" value="HIS_KIN"/>
    <property type="match status" value="1"/>
</dbReference>
<keyword evidence="7" id="KW-1133">Transmembrane helix</keyword>
<dbReference type="SUPFAM" id="SSF55785">
    <property type="entry name" value="PYP-like sensor domain (PAS domain)"/>
    <property type="match status" value="10"/>
</dbReference>
<feature type="domain" description="PAC" evidence="10">
    <location>
        <begin position="699"/>
        <end position="751"/>
    </location>
</feature>
<keyword evidence="4" id="KW-0808">Transferase</keyword>
<evidence type="ECO:0000256" key="5">
    <source>
        <dbReference type="ARBA" id="ARBA00022777"/>
    </source>
</evidence>
<dbReference type="KEGG" id="pob:LPB03_07725"/>
<feature type="domain" description="PAC" evidence="10">
    <location>
        <begin position="1200"/>
        <end position="1255"/>
    </location>
</feature>
<dbReference type="STRING" id="1774273.LPB03_07725"/>
<dbReference type="PANTHER" id="PTHR43304">
    <property type="entry name" value="PHYTOCHROME-LIKE PROTEIN CPH1"/>
    <property type="match status" value="1"/>
</dbReference>
<dbReference type="GO" id="GO:0004673">
    <property type="term" value="F:protein histidine kinase activity"/>
    <property type="evidence" value="ECO:0007669"/>
    <property type="project" value="UniProtKB-EC"/>
</dbReference>
<proteinExistence type="predicted"/>
<accession>A0A1B8U372</accession>
<feature type="coiled-coil region" evidence="6">
    <location>
        <begin position="1365"/>
        <end position="1392"/>
    </location>
</feature>
<feature type="domain" description="PAC" evidence="10">
    <location>
        <begin position="1323"/>
        <end position="1374"/>
    </location>
</feature>
<dbReference type="InterPro" id="IPR005467">
    <property type="entry name" value="His_kinase_dom"/>
</dbReference>
<feature type="domain" description="PAS" evidence="9">
    <location>
        <begin position="508"/>
        <end position="561"/>
    </location>
</feature>
<dbReference type="InterPro" id="IPR013767">
    <property type="entry name" value="PAS_fold"/>
</dbReference>
<feature type="domain" description="PAS" evidence="9">
    <location>
        <begin position="88"/>
        <end position="136"/>
    </location>
</feature>
<feature type="domain" description="PAC" evidence="10">
    <location>
        <begin position="834"/>
        <end position="886"/>
    </location>
</feature>
<dbReference type="CDD" id="cd00130">
    <property type="entry name" value="PAS"/>
    <property type="match status" value="6"/>
</dbReference>
<dbReference type="InterPro" id="IPR000700">
    <property type="entry name" value="PAS-assoc_C"/>
</dbReference>
<dbReference type="Gene3D" id="3.30.450.20">
    <property type="entry name" value="PAS domain"/>
    <property type="match status" value="10"/>
</dbReference>
<feature type="domain" description="PAS" evidence="9">
    <location>
        <begin position="1130"/>
        <end position="1173"/>
    </location>
</feature>
<dbReference type="InterPro" id="IPR036890">
    <property type="entry name" value="HATPase_C_sf"/>
</dbReference>
<dbReference type="SUPFAM" id="SSF55874">
    <property type="entry name" value="ATPase domain of HSP90 chaperone/DNA topoisomerase II/histidine kinase"/>
    <property type="match status" value="1"/>
</dbReference>
<evidence type="ECO:0000259" key="9">
    <source>
        <dbReference type="PROSITE" id="PS50112"/>
    </source>
</evidence>
<evidence type="ECO:0000259" key="10">
    <source>
        <dbReference type="PROSITE" id="PS50113"/>
    </source>
</evidence>
<feature type="transmembrane region" description="Helical" evidence="7">
    <location>
        <begin position="12"/>
        <end position="31"/>
    </location>
</feature>
<dbReference type="SMART" id="SM00091">
    <property type="entry name" value="PAS"/>
    <property type="match status" value="6"/>
</dbReference>
<keyword evidence="3" id="KW-0597">Phosphoprotein</keyword>
<dbReference type="NCBIfam" id="TIGR00229">
    <property type="entry name" value="sensory_box"/>
    <property type="match status" value="6"/>
</dbReference>
<dbReference type="RefSeq" id="WP_065317759.1">
    <property type="nucleotide sequence ID" value="NZ_CP017477.1"/>
</dbReference>
<feature type="domain" description="Histidine kinase" evidence="8">
    <location>
        <begin position="1501"/>
        <end position="1594"/>
    </location>
</feature>
<dbReference type="SMART" id="SM00387">
    <property type="entry name" value="HATPase_c"/>
    <property type="match status" value="1"/>
</dbReference>
<dbReference type="PANTHER" id="PTHR43304:SF1">
    <property type="entry name" value="PAC DOMAIN-CONTAINING PROTEIN"/>
    <property type="match status" value="1"/>
</dbReference>
<dbReference type="InterPro" id="IPR000014">
    <property type="entry name" value="PAS"/>
</dbReference>
<keyword evidence="7" id="KW-0812">Transmembrane</keyword>
<evidence type="ECO:0000256" key="3">
    <source>
        <dbReference type="ARBA" id="ARBA00022553"/>
    </source>
</evidence>
<dbReference type="Pfam" id="PF08447">
    <property type="entry name" value="PAS_3"/>
    <property type="match status" value="3"/>
</dbReference>
<dbReference type="PROSITE" id="PS50112">
    <property type="entry name" value="PAS"/>
    <property type="match status" value="6"/>
</dbReference>
<evidence type="ECO:0000256" key="7">
    <source>
        <dbReference type="SAM" id="Phobius"/>
    </source>
</evidence>
<evidence type="ECO:0000256" key="6">
    <source>
        <dbReference type="SAM" id="Coils"/>
    </source>
</evidence>
<evidence type="ECO:0000313" key="12">
    <source>
        <dbReference type="Proteomes" id="UP000092584"/>
    </source>
</evidence>
<dbReference type="PROSITE" id="PS50113">
    <property type="entry name" value="PAC"/>
    <property type="match status" value="8"/>
</dbReference>
<evidence type="ECO:0000256" key="2">
    <source>
        <dbReference type="ARBA" id="ARBA00012438"/>
    </source>
</evidence>
<dbReference type="CDD" id="cd16917">
    <property type="entry name" value="HATPase_UhpB-NarQ-NarX-like"/>
    <property type="match status" value="1"/>
</dbReference>
<sequence length="1594" mass="184519">MILKQYSNKLVSSTSIAVIYFIICSLYIIFSDKFLLFFFEENISNEALSEMQSYKGVFFVLVSSILIYFALKKRDKKVKDYTAILKKNQKQYQDLFENMSHGVIYATPEGIVTSVNKSTLNILEISEKEMIGKSLFDPAWKSINRNGESLDLYEIPAKRAIISKKPVRNIIAGAINFKTGLYVWLKVNAIPEFRNDEEEPFRVCVTIDDITELKNYEEDLEASKTTINESLKKTLFNEFLLKEASKLAKIGAYELYFDNQKDYFSHELHNLFEFSINERFPIEEIPKLFTEESNTILQKGVDNCMEFGITMDEVLDLKMQDGRHLKFRAIIKPIYNENNKIIGRRGVLQDITEQKKAEEKIVRSEQRFKALVQEGYDLYAIIDSKGTYTYMSPSSTKIAGIPPEEFIGKNAFEFIHTDDIENAQESLKKVATQDRVVMKHYRAKTNNNEYRWIETVLTNMLNNPAVNGIVINSRDITNEIEEKQHLKLLESVITHTNDAVIITEAQPVDEIGHKIIYVNEAFTKMTGYSAVEIIGKTPSILQGPKSDREELTKLTKAIENWEPCEVTTTNYKKNGEEFWTNFTVIPVADEKGTYTHWISIERDVTESKLAKEKLIEAKEEAEKSEYSIREAGRMAKIGYWAYDKEKDLISWSDEIHKIYGTNFEEEIPNLDVILSFYTEKSKKEIVEATIELATKGIPYELELNLINSKNENIWIRNLGQPVYNEKNEIVGRRGVSQNITIEKNAQLALIKAKEEAERNQDTMNQASKLAKIGYWYQDLVKNTLTWSDYIYQLYKLKPEDEILKYDIAKRYFDIESQQKISIANKKLEEYGTPYDLELRVVFSKNEELWIRNMVQPVFNEHKKIIGKRGVIRNITEEKNLIKLNKQVGSLAKIGIWELNLVEETVFWSEEVHLIHGTDAEKYTPKLDEAINFYRKDFHELIKSSIEKCISQGKSYDLEAVIITVDKKELWVRVNFKAEFLNDVCTRIYGSIQNINEQKQAEISVKESEAKFRTIFEIASLGIGQVDPTNGEIMLVNSYYENITGYSVDELLKMKFSELTHPDDVEKDLELFKKAARGEGNYNNEKRYIKKDGSIVWVRIHLAFIRDENGTPKRTVAICEDITNRKKVEREKLRFQETLENSLNEIYIFDSETFSFQYVNQSALVNLGYTNQEIDTINPIDIKPDYTISSFKKLVEPLKNKELEKIIFFTNHKRKDGSIYPVEIHLKIVEDANHKNFIAIVLDITERKKAQEMYRFLADNTNDIIALQDPNTNLKYISPAVENLLGYKQEEFLKKQFIEVIHKEDINKIKEAFKNKLLKGITIEAIIYRIRHKKGHFIWLETLISPIIEDNKIASLISTSRDITQWMSAKKEIEEYQSSLQKLTSEISLIEEKQKKEIAANIHDHLSQSLVISKMRITDLEKKTELKNIYKDLEFIKSHISNALENSRKITYELSPPVLYQLGIVDALDWYAEETENKYGIKFKFNSNVDAVKLSDFKSILIFRCIQEAVTNTIKYAEASLITLELIKDKNAVDILFTDNGKGFDTTVLKASGSSNSGFGLFAVNERIRSMNGTITIKSEIKVGTKIKIYIPLEL</sequence>
<keyword evidence="12" id="KW-1185">Reference proteome</keyword>